<evidence type="ECO:0000256" key="1">
    <source>
        <dbReference type="SAM" id="MobiDB-lite"/>
    </source>
</evidence>
<sequence>MSSSLDSSSPTPGSHRPESGEGFRRWTARLGWVLAVAIPAWMAVGRVLTDSAGNLTPVYAATLAPVLLVLSVVALAVPARRQARYPSVRACTVLLISWVCGIALGFTLPDTGEGASSVLGAWAGPGAEGAAAALSNPLGIIMLFMAITGCVVSIRHSAHGEGNGRSRDATEDDAQGTGFFPVLDV</sequence>
<keyword evidence="2" id="KW-0812">Transmembrane</keyword>
<evidence type="ECO:0000313" key="3">
    <source>
        <dbReference type="EMBL" id="REE03077.1"/>
    </source>
</evidence>
<organism evidence="3 4">
    <name type="scientific">Citricoccus muralis</name>
    <dbReference type="NCBI Taxonomy" id="169134"/>
    <lineage>
        <taxon>Bacteria</taxon>
        <taxon>Bacillati</taxon>
        <taxon>Actinomycetota</taxon>
        <taxon>Actinomycetes</taxon>
        <taxon>Micrococcales</taxon>
        <taxon>Micrococcaceae</taxon>
        <taxon>Citricoccus</taxon>
    </lineage>
</organism>
<feature type="transmembrane region" description="Helical" evidence="2">
    <location>
        <begin position="26"/>
        <end position="44"/>
    </location>
</feature>
<accession>A0A3D9LC83</accession>
<feature type="region of interest" description="Disordered" evidence="1">
    <location>
        <begin position="1"/>
        <end position="20"/>
    </location>
</feature>
<feature type="transmembrane region" description="Helical" evidence="2">
    <location>
        <begin position="129"/>
        <end position="154"/>
    </location>
</feature>
<dbReference type="RefSeq" id="WP_115931262.1">
    <property type="nucleotide sequence ID" value="NZ_QREH01000001.1"/>
</dbReference>
<proteinExistence type="predicted"/>
<dbReference type="OrthoDB" id="4965438at2"/>
<feature type="transmembrane region" description="Helical" evidence="2">
    <location>
        <begin position="56"/>
        <end position="78"/>
    </location>
</feature>
<dbReference type="AlphaFoldDB" id="A0A3D9LC83"/>
<protein>
    <submittedName>
        <fullName evidence="3">Uncharacterized protein</fullName>
    </submittedName>
</protein>
<dbReference type="Proteomes" id="UP000256727">
    <property type="component" value="Unassembled WGS sequence"/>
</dbReference>
<dbReference type="EMBL" id="QREH01000001">
    <property type="protein sequence ID" value="REE03077.1"/>
    <property type="molecule type" value="Genomic_DNA"/>
</dbReference>
<keyword evidence="4" id="KW-1185">Reference proteome</keyword>
<comment type="caution">
    <text evidence="3">The sequence shown here is derived from an EMBL/GenBank/DDBJ whole genome shotgun (WGS) entry which is preliminary data.</text>
</comment>
<keyword evidence="2" id="KW-1133">Transmembrane helix</keyword>
<evidence type="ECO:0000313" key="4">
    <source>
        <dbReference type="Proteomes" id="UP000256727"/>
    </source>
</evidence>
<evidence type="ECO:0000256" key="2">
    <source>
        <dbReference type="SAM" id="Phobius"/>
    </source>
</evidence>
<keyword evidence="2" id="KW-0472">Membrane</keyword>
<reference evidence="3 4" key="1">
    <citation type="submission" date="2018-07" db="EMBL/GenBank/DDBJ databases">
        <title>Sequencing the genomes of 1000 actinobacteria strains.</title>
        <authorList>
            <person name="Klenk H.-P."/>
        </authorList>
    </citation>
    <scope>NUCLEOTIDE SEQUENCE [LARGE SCALE GENOMIC DNA]</scope>
    <source>
        <strain evidence="3 4">DSM 14442</strain>
    </source>
</reference>
<name>A0A3D9LC83_9MICC</name>
<feature type="transmembrane region" description="Helical" evidence="2">
    <location>
        <begin position="90"/>
        <end position="109"/>
    </location>
</feature>
<gene>
    <name evidence="3" type="ORF">C8E99_0877</name>
</gene>